<protein>
    <submittedName>
        <fullName evidence="1">Uncharacterized protein</fullName>
    </submittedName>
</protein>
<organism evidence="1 2">
    <name type="scientific">Petrolisthes cinctipes</name>
    <name type="common">Flat porcelain crab</name>
    <dbReference type="NCBI Taxonomy" id="88211"/>
    <lineage>
        <taxon>Eukaryota</taxon>
        <taxon>Metazoa</taxon>
        <taxon>Ecdysozoa</taxon>
        <taxon>Arthropoda</taxon>
        <taxon>Crustacea</taxon>
        <taxon>Multicrustacea</taxon>
        <taxon>Malacostraca</taxon>
        <taxon>Eumalacostraca</taxon>
        <taxon>Eucarida</taxon>
        <taxon>Decapoda</taxon>
        <taxon>Pleocyemata</taxon>
        <taxon>Anomura</taxon>
        <taxon>Galatheoidea</taxon>
        <taxon>Porcellanidae</taxon>
        <taxon>Petrolisthes</taxon>
    </lineage>
</organism>
<dbReference type="Proteomes" id="UP001286313">
    <property type="component" value="Unassembled WGS sequence"/>
</dbReference>
<reference evidence="1" key="1">
    <citation type="submission" date="2023-10" db="EMBL/GenBank/DDBJ databases">
        <title>Genome assemblies of two species of porcelain crab, Petrolisthes cinctipes and Petrolisthes manimaculis (Anomura: Porcellanidae).</title>
        <authorList>
            <person name="Angst P."/>
        </authorList>
    </citation>
    <scope>NUCLEOTIDE SEQUENCE</scope>
    <source>
        <strain evidence="1">PB745_01</strain>
        <tissue evidence="1">Gill</tissue>
    </source>
</reference>
<dbReference type="EMBL" id="JAWQEG010000693">
    <property type="protein sequence ID" value="KAK3886506.1"/>
    <property type="molecule type" value="Genomic_DNA"/>
</dbReference>
<evidence type="ECO:0000313" key="1">
    <source>
        <dbReference type="EMBL" id="KAK3886506.1"/>
    </source>
</evidence>
<evidence type="ECO:0000313" key="2">
    <source>
        <dbReference type="Proteomes" id="UP001286313"/>
    </source>
</evidence>
<accession>A0AAE1KUX0</accession>
<name>A0AAE1KUX0_PETCI</name>
<proteinExistence type="predicted"/>
<dbReference type="AlphaFoldDB" id="A0AAE1KUX0"/>
<keyword evidence="2" id="KW-1185">Reference proteome</keyword>
<gene>
    <name evidence="1" type="ORF">Pcinc_009376</name>
</gene>
<sequence length="143" mass="16024">MAELTARLVSSMNSKTIAQVKESTKKHLRKKLESEFAGTLHIVPDGRGKLLITPDNLSTMEVVKENQSLKWELQTLKSASVQDVITKAAIKLRSTIKSRDIPQAWPPEVKPESECPTIPESLTVFLQYLLTRTNNPDKASQRV</sequence>
<comment type="caution">
    <text evidence="1">The sequence shown here is derived from an EMBL/GenBank/DDBJ whole genome shotgun (WGS) entry which is preliminary data.</text>
</comment>